<accession>A0A927GT49</accession>
<dbReference type="RefSeq" id="WP_190920340.1">
    <property type="nucleotide sequence ID" value="NZ_JACXIZ010000035.1"/>
</dbReference>
<keyword evidence="3" id="KW-1185">Reference proteome</keyword>
<feature type="compositionally biased region" description="Polar residues" evidence="1">
    <location>
        <begin position="23"/>
        <end position="33"/>
    </location>
</feature>
<dbReference type="AlphaFoldDB" id="A0A927GT49"/>
<feature type="region of interest" description="Disordered" evidence="1">
    <location>
        <begin position="1"/>
        <end position="33"/>
    </location>
</feature>
<feature type="compositionally biased region" description="Basic residues" evidence="1">
    <location>
        <begin position="1"/>
        <end position="10"/>
    </location>
</feature>
<name>A0A927GT49_9BACL</name>
<dbReference type="Proteomes" id="UP000621560">
    <property type="component" value="Unassembled WGS sequence"/>
</dbReference>
<protein>
    <submittedName>
        <fullName evidence="2">Uncharacterized protein</fullName>
    </submittedName>
</protein>
<gene>
    <name evidence="2" type="ORF">IDH44_18700</name>
</gene>
<dbReference type="EMBL" id="JACXIZ010000035">
    <property type="protein sequence ID" value="MBD2847233.1"/>
    <property type="molecule type" value="Genomic_DNA"/>
</dbReference>
<comment type="caution">
    <text evidence="2">The sequence shown here is derived from an EMBL/GenBank/DDBJ whole genome shotgun (WGS) entry which is preliminary data.</text>
</comment>
<proteinExistence type="predicted"/>
<evidence type="ECO:0000313" key="2">
    <source>
        <dbReference type="EMBL" id="MBD2847233.1"/>
    </source>
</evidence>
<evidence type="ECO:0000256" key="1">
    <source>
        <dbReference type="SAM" id="MobiDB-lite"/>
    </source>
</evidence>
<organism evidence="2 3">
    <name type="scientific">Paenibacillus sabuli</name>
    <dbReference type="NCBI Taxonomy" id="2772509"/>
    <lineage>
        <taxon>Bacteria</taxon>
        <taxon>Bacillati</taxon>
        <taxon>Bacillota</taxon>
        <taxon>Bacilli</taxon>
        <taxon>Bacillales</taxon>
        <taxon>Paenibacillaceae</taxon>
        <taxon>Paenibacillus</taxon>
    </lineage>
</organism>
<sequence>MKHQAMRKQTGKAAATDRMPAVQRQTAQHPMLNLQQTVGNQAVQRMAEPRVAVQRAALPEAEDELQMKVDDRALQRMEEAGDESEELQMKALPGRARSTH</sequence>
<feature type="region of interest" description="Disordered" evidence="1">
    <location>
        <begin position="77"/>
        <end position="100"/>
    </location>
</feature>
<evidence type="ECO:0000313" key="3">
    <source>
        <dbReference type="Proteomes" id="UP000621560"/>
    </source>
</evidence>
<reference evidence="2" key="1">
    <citation type="submission" date="2020-09" db="EMBL/GenBank/DDBJ databases">
        <title>A novel bacterium of genus Paenibacillus, isolated from South China Sea.</title>
        <authorList>
            <person name="Huang H."/>
            <person name="Mo K."/>
            <person name="Hu Y."/>
        </authorList>
    </citation>
    <scope>NUCLEOTIDE SEQUENCE</scope>
    <source>
        <strain evidence="2">IB182496</strain>
    </source>
</reference>